<protein>
    <submittedName>
        <fullName evidence="1">Uncharacterized protein</fullName>
    </submittedName>
</protein>
<accession>A0A060ANL5</accession>
<dbReference type="GeneID" id="19686092"/>
<dbReference type="KEGG" id="vg:19686092"/>
<evidence type="ECO:0000313" key="1">
    <source>
        <dbReference type="EMBL" id="AIA65123.1"/>
    </source>
</evidence>
<name>A0A060ANL5_9CAUD</name>
<evidence type="ECO:0000313" key="2">
    <source>
        <dbReference type="Proteomes" id="UP000026980"/>
    </source>
</evidence>
<keyword evidence="2" id="KW-1185">Reference proteome</keyword>
<proteinExistence type="predicted"/>
<dbReference type="RefSeq" id="YP_009042704.1">
    <property type="nucleotide sequence ID" value="NC_024356.1"/>
</dbReference>
<reference evidence="1 2" key="1">
    <citation type="journal article" date="2014" name="J. Gen. Virol.">
        <title>Characterization and complete genome sequence analysis of novel bacteriophage IME-EFm1 infecting Enterococcus faecium.</title>
        <authorList>
            <person name="Wang Y."/>
            <person name="Wang W."/>
            <person name="Lv Y."/>
            <person name="Zheng W."/>
            <person name="Mi Z."/>
            <person name="Pei G."/>
            <person name="An X."/>
            <person name="Xu X."/>
            <person name="Han C."/>
            <person name="Liu J."/>
            <person name="Zhou C."/>
            <person name="Tong Y."/>
        </authorList>
    </citation>
    <scope>NUCLEOTIDE SEQUENCE [LARGE SCALE GENOMIC DNA]</scope>
</reference>
<dbReference type="Proteomes" id="UP000026980">
    <property type="component" value="Segment"/>
</dbReference>
<sequence length="53" mass="6275">MTTFIILAKRNAQTIQLSYLAETMRGAIDEFRLTYPKKKYKIIDCKEATNYNR</sequence>
<organism evidence="1 2">
    <name type="scientific">Enterococcus phage IME-EFm1</name>
    <dbReference type="NCBI Taxonomy" id="1445858"/>
    <lineage>
        <taxon>Viruses</taxon>
        <taxon>Duplodnaviria</taxon>
        <taxon>Heunggongvirae</taxon>
        <taxon>Uroviricota</taxon>
        <taxon>Caudoviricetes</taxon>
        <taxon>Efemunavirus</taxon>
        <taxon>Efemunavirus Efm1</taxon>
    </lineage>
</organism>
<dbReference type="OrthoDB" id="37331at10239"/>
<gene>
    <name evidence="1" type="ORF">IME_056</name>
</gene>
<dbReference type="EMBL" id="KJ010489">
    <property type="protein sequence ID" value="AIA65123.1"/>
    <property type="molecule type" value="Genomic_DNA"/>
</dbReference>